<keyword evidence="3" id="KW-1185">Reference proteome</keyword>
<dbReference type="Proteomes" id="UP001595907">
    <property type="component" value="Unassembled WGS sequence"/>
</dbReference>
<protein>
    <submittedName>
        <fullName evidence="2">DUF2130 domain-containing protein</fullName>
    </submittedName>
</protein>
<sequence>MTNELKCPNCGHLIDVENVLAADIEKKYQLQYQHELQQSLTQIDESKKKLEAEKLLFEEKKKNENEIFIQKLQQEKIKMETTLQEQLTKTIAADFENRLILLQKEKNDNEEKLKEARKKELAFLELQNELKNKEAEFELTIQKKLQEERLQITELIRKQENEKNALKENEQNMRMRELEKQLEDQKKLADEMKRKAEQGSMQLQGEVQEQALEDLLRTTFPFDIISEVGKGIKGADCIQTVRNNVGQECGKIIYESKRTEAFTAEWIDKLKKDMLATSADIAVIVTKTMPKDLQQFGEKNGVYICTFAEAKSLAQVLRNAILKISETRKSQENKGEKMVAMYNYLTSHEFIGNMNAMREGFRTLRAMMQKEKEDFEKNWKKKEKQIELIIQNSLHISGSVEGIAGQDMINMQLMDDTDVNEIE</sequence>
<dbReference type="InterPro" id="IPR019219">
    <property type="entry name" value="DUF2130"/>
</dbReference>
<comment type="caution">
    <text evidence="2">The sequence shown here is derived from an EMBL/GenBank/DDBJ whole genome shotgun (WGS) entry which is preliminary data.</text>
</comment>
<dbReference type="Pfam" id="PF09903">
    <property type="entry name" value="DUF2130"/>
    <property type="match status" value="1"/>
</dbReference>
<dbReference type="EMBL" id="JBHSCZ010000005">
    <property type="protein sequence ID" value="MFC4263869.1"/>
    <property type="molecule type" value="Genomic_DNA"/>
</dbReference>
<accession>A0ABV8QXS0</accession>
<evidence type="ECO:0000256" key="1">
    <source>
        <dbReference type="SAM" id="Coils"/>
    </source>
</evidence>
<name>A0ABV8QXS0_9BACT</name>
<feature type="coiled-coil region" evidence="1">
    <location>
        <begin position="33"/>
        <end position="198"/>
    </location>
</feature>
<dbReference type="RefSeq" id="WP_379710972.1">
    <property type="nucleotide sequence ID" value="NZ_JBHSCZ010000005.1"/>
</dbReference>
<evidence type="ECO:0000313" key="2">
    <source>
        <dbReference type="EMBL" id="MFC4263869.1"/>
    </source>
</evidence>
<gene>
    <name evidence="2" type="ORF">ACFOWM_13310</name>
</gene>
<reference evidence="3" key="1">
    <citation type="journal article" date="2019" name="Int. J. Syst. Evol. Microbiol.">
        <title>The Global Catalogue of Microorganisms (GCM) 10K type strain sequencing project: providing services to taxonomists for standard genome sequencing and annotation.</title>
        <authorList>
            <consortium name="The Broad Institute Genomics Platform"/>
            <consortium name="The Broad Institute Genome Sequencing Center for Infectious Disease"/>
            <person name="Wu L."/>
            <person name="Ma J."/>
        </authorList>
    </citation>
    <scope>NUCLEOTIDE SEQUENCE [LARGE SCALE GENOMIC DNA]</scope>
    <source>
        <strain evidence="3">CECT 8289</strain>
    </source>
</reference>
<proteinExistence type="predicted"/>
<organism evidence="2 3">
    <name type="scientific">Ferruginibacter yonginensis</name>
    <dbReference type="NCBI Taxonomy" id="1310416"/>
    <lineage>
        <taxon>Bacteria</taxon>
        <taxon>Pseudomonadati</taxon>
        <taxon>Bacteroidota</taxon>
        <taxon>Chitinophagia</taxon>
        <taxon>Chitinophagales</taxon>
        <taxon>Chitinophagaceae</taxon>
        <taxon>Ferruginibacter</taxon>
    </lineage>
</organism>
<keyword evidence="1" id="KW-0175">Coiled coil</keyword>
<evidence type="ECO:0000313" key="3">
    <source>
        <dbReference type="Proteomes" id="UP001595907"/>
    </source>
</evidence>